<keyword evidence="4 6" id="KW-0067">ATP-binding</keyword>
<keyword evidence="1 6" id="KW-0436">Ligase</keyword>
<dbReference type="GO" id="GO:0032267">
    <property type="term" value="F:tRNA(Ile)-lysidine synthase activity"/>
    <property type="evidence" value="ECO:0007669"/>
    <property type="project" value="UniProtKB-EC"/>
</dbReference>
<dbReference type="InterPro" id="IPR014729">
    <property type="entry name" value="Rossmann-like_a/b/a_fold"/>
</dbReference>
<dbReference type="Gene3D" id="3.40.50.620">
    <property type="entry name" value="HUPs"/>
    <property type="match status" value="1"/>
</dbReference>
<evidence type="ECO:0000313" key="9">
    <source>
        <dbReference type="Proteomes" id="UP001083770"/>
    </source>
</evidence>
<dbReference type="RefSeq" id="WP_269401032.1">
    <property type="nucleotide sequence ID" value="NZ_JAPWGW010000001.1"/>
</dbReference>
<gene>
    <name evidence="6 8" type="primary">tilS</name>
    <name evidence="8" type="ORF">O4G74_02195</name>
</gene>
<evidence type="ECO:0000256" key="4">
    <source>
        <dbReference type="ARBA" id="ARBA00022840"/>
    </source>
</evidence>
<comment type="similarity">
    <text evidence="6">Belongs to the tRNA(Ile)-lysidine synthase family.</text>
</comment>
<proteinExistence type="inferred from homology"/>
<dbReference type="Pfam" id="PF01171">
    <property type="entry name" value="ATP_bind_3"/>
    <property type="match status" value="1"/>
</dbReference>
<dbReference type="NCBIfam" id="TIGR02432">
    <property type="entry name" value="lysidine_TilS_N"/>
    <property type="match status" value="1"/>
</dbReference>
<dbReference type="InterPro" id="IPR011063">
    <property type="entry name" value="TilS/TtcA_N"/>
</dbReference>
<sequence>MQRLDHHNHQLLEAVTAGSKGPVCVAVSGGSDSLSLLDHAEAWAEETGRTLLVLTIDHGLRPEAADEARWVADLARSRGIGVEILTWSPDKRSQNAARQARHALLAEAARRAGASVVLLGHTLTDVVETLLMRLMRPARLAGAVGPQPVSVSPVWPQGRGIMLVRPLIDHRREDLAADLRGRGQSWINDPSNDGDYYERGRIRQLVNASDLARLERVCFDAMRLRAAEDFQISRLLTDRVRVDQSGLIEADVQHIEASPAVRARFLDILLQAAAGTSQGAAAPSVAALAETVFSDGPASRMTLGGAWVQRRGGSLMMGRDPGEARKGWTGGVWDGRYVGGGAFENTPVLQTSDLPFLVRGSAPDEAAREIISDRLAHRSQALMLSARFSAAMTIDR</sequence>
<name>A0ABT4LR66_9PROT</name>
<dbReference type="Proteomes" id="UP001083770">
    <property type="component" value="Unassembled WGS sequence"/>
</dbReference>
<comment type="caution">
    <text evidence="8">The sequence shown here is derived from an EMBL/GenBank/DDBJ whole genome shotgun (WGS) entry which is preliminary data.</text>
</comment>
<organism evidence="8 9">
    <name type="scientific">Henriciella marina</name>
    <dbReference type="NCBI Taxonomy" id="453851"/>
    <lineage>
        <taxon>Bacteria</taxon>
        <taxon>Pseudomonadati</taxon>
        <taxon>Pseudomonadota</taxon>
        <taxon>Alphaproteobacteria</taxon>
        <taxon>Hyphomonadales</taxon>
        <taxon>Hyphomonadaceae</taxon>
        <taxon>Henriciella</taxon>
    </lineage>
</organism>
<dbReference type="PANTHER" id="PTHR43033:SF1">
    <property type="entry name" value="TRNA(ILE)-LYSIDINE SYNTHASE-RELATED"/>
    <property type="match status" value="1"/>
</dbReference>
<evidence type="ECO:0000256" key="1">
    <source>
        <dbReference type="ARBA" id="ARBA00022598"/>
    </source>
</evidence>
<evidence type="ECO:0000256" key="2">
    <source>
        <dbReference type="ARBA" id="ARBA00022694"/>
    </source>
</evidence>
<feature type="binding site" evidence="6">
    <location>
        <begin position="28"/>
        <end position="33"/>
    </location>
    <ligand>
        <name>ATP</name>
        <dbReference type="ChEBI" id="CHEBI:30616"/>
    </ligand>
</feature>
<evidence type="ECO:0000256" key="3">
    <source>
        <dbReference type="ARBA" id="ARBA00022741"/>
    </source>
</evidence>
<evidence type="ECO:0000256" key="6">
    <source>
        <dbReference type="HAMAP-Rule" id="MF_01161"/>
    </source>
</evidence>
<keyword evidence="9" id="KW-1185">Reference proteome</keyword>
<feature type="domain" description="tRNA(Ile)-lysidine/2-thiocytidine synthase N-terminal" evidence="7">
    <location>
        <begin position="23"/>
        <end position="204"/>
    </location>
</feature>
<evidence type="ECO:0000256" key="5">
    <source>
        <dbReference type="ARBA" id="ARBA00048539"/>
    </source>
</evidence>
<protein>
    <recommendedName>
        <fullName evidence="6">tRNA(Ile)-lysidine synthase</fullName>
        <ecNumber evidence="6">6.3.4.19</ecNumber>
    </recommendedName>
    <alternativeName>
        <fullName evidence="6">tRNA(Ile)-2-lysyl-cytidine synthase</fullName>
    </alternativeName>
    <alternativeName>
        <fullName evidence="6">tRNA(Ile)-lysidine synthetase</fullName>
    </alternativeName>
</protein>
<dbReference type="SUPFAM" id="SSF52402">
    <property type="entry name" value="Adenine nucleotide alpha hydrolases-like"/>
    <property type="match status" value="1"/>
</dbReference>
<evidence type="ECO:0000313" key="8">
    <source>
        <dbReference type="EMBL" id="MCZ4296860.1"/>
    </source>
</evidence>
<dbReference type="EC" id="6.3.4.19" evidence="6"/>
<dbReference type="InterPro" id="IPR012795">
    <property type="entry name" value="tRNA_Ile_lys_synt_N"/>
</dbReference>
<reference evidence="8" key="1">
    <citation type="submission" date="2022-12" db="EMBL/GenBank/DDBJ databases">
        <title>Bacterial isolates from different developmental stages of Nematostella vectensis.</title>
        <authorList>
            <person name="Fraune S."/>
        </authorList>
    </citation>
    <scope>NUCLEOTIDE SEQUENCE</scope>
    <source>
        <strain evidence="8">G21632-S1</strain>
    </source>
</reference>
<accession>A0ABT4LR66</accession>
<keyword evidence="6" id="KW-0963">Cytoplasm</keyword>
<dbReference type="HAMAP" id="MF_01161">
    <property type="entry name" value="tRNA_Ile_lys_synt"/>
    <property type="match status" value="1"/>
</dbReference>
<dbReference type="PANTHER" id="PTHR43033">
    <property type="entry name" value="TRNA(ILE)-LYSIDINE SYNTHASE-RELATED"/>
    <property type="match status" value="1"/>
</dbReference>
<comment type="function">
    <text evidence="6">Ligates lysine onto the cytidine present at position 34 of the AUA codon-specific tRNA(Ile) that contains the anticodon CAU, in an ATP-dependent manner. Cytidine is converted to lysidine, thus changing the amino acid specificity of the tRNA from methionine to isoleucine.</text>
</comment>
<dbReference type="CDD" id="cd01992">
    <property type="entry name" value="TilS_N"/>
    <property type="match status" value="1"/>
</dbReference>
<comment type="catalytic activity">
    <reaction evidence="5 6">
        <text>cytidine(34) in tRNA(Ile2) + L-lysine + ATP = lysidine(34) in tRNA(Ile2) + AMP + diphosphate + H(+)</text>
        <dbReference type="Rhea" id="RHEA:43744"/>
        <dbReference type="Rhea" id="RHEA-COMP:10625"/>
        <dbReference type="Rhea" id="RHEA-COMP:10670"/>
        <dbReference type="ChEBI" id="CHEBI:15378"/>
        <dbReference type="ChEBI" id="CHEBI:30616"/>
        <dbReference type="ChEBI" id="CHEBI:32551"/>
        <dbReference type="ChEBI" id="CHEBI:33019"/>
        <dbReference type="ChEBI" id="CHEBI:82748"/>
        <dbReference type="ChEBI" id="CHEBI:83665"/>
        <dbReference type="ChEBI" id="CHEBI:456215"/>
        <dbReference type="EC" id="6.3.4.19"/>
    </reaction>
</comment>
<dbReference type="EMBL" id="JAPWGW010000001">
    <property type="protein sequence ID" value="MCZ4296860.1"/>
    <property type="molecule type" value="Genomic_DNA"/>
</dbReference>
<dbReference type="InterPro" id="IPR012094">
    <property type="entry name" value="tRNA_Ile_lys_synt"/>
</dbReference>
<evidence type="ECO:0000259" key="7">
    <source>
        <dbReference type="Pfam" id="PF01171"/>
    </source>
</evidence>
<comment type="subcellular location">
    <subcellularLocation>
        <location evidence="6">Cytoplasm</location>
    </subcellularLocation>
</comment>
<keyword evidence="2 6" id="KW-0819">tRNA processing</keyword>
<keyword evidence="3 6" id="KW-0547">Nucleotide-binding</keyword>
<comment type="domain">
    <text evidence="6">The N-terminal region contains the highly conserved SGGXDS motif, predicted to be a P-loop motif involved in ATP binding.</text>
</comment>